<evidence type="ECO:0000313" key="2">
    <source>
        <dbReference type="Proteomes" id="UP000215914"/>
    </source>
</evidence>
<dbReference type="EMBL" id="MNCJ02000319">
    <property type="protein sequence ID" value="KAF5811712.1"/>
    <property type="molecule type" value="Genomic_DNA"/>
</dbReference>
<dbReference type="PANTHER" id="PTHR12048">
    <property type="entry name" value="CCAAT-BINDING FACTOR-RELATED"/>
    <property type="match status" value="1"/>
</dbReference>
<evidence type="ECO:0000313" key="1">
    <source>
        <dbReference type="EMBL" id="KAF5811712.1"/>
    </source>
</evidence>
<dbReference type="Proteomes" id="UP000215914">
    <property type="component" value="Unassembled WGS sequence"/>
</dbReference>
<organism evidence="1 2">
    <name type="scientific">Helianthus annuus</name>
    <name type="common">Common sunflower</name>
    <dbReference type="NCBI Taxonomy" id="4232"/>
    <lineage>
        <taxon>Eukaryota</taxon>
        <taxon>Viridiplantae</taxon>
        <taxon>Streptophyta</taxon>
        <taxon>Embryophyta</taxon>
        <taxon>Tracheophyta</taxon>
        <taxon>Spermatophyta</taxon>
        <taxon>Magnoliopsida</taxon>
        <taxon>eudicotyledons</taxon>
        <taxon>Gunneridae</taxon>
        <taxon>Pentapetalae</taxon>
        <taxon>asterids</taxon>
        <taxon>campanulids</taxon>
        <taxon>Asterales</taxon>
        <taxon>Asteraceae</taxon>
        <taxon>Asteroideae</taxon>
        <taxon>Heliantheae alliance</taxon>
        <taxon>Heliantheae</taxon>
        <taxon>Helianthus</taxon>
    </lineage>
</organism>
<protein>
    <submittedName>
        <fullName evidence="1">Uncharacterized protein</fullName>
    </submittedName>
</protein>
<dbReference type="Gramene" id="mRNA:HanXRQr2_Chr04g0184591">
    <property type="protein sequence ID" value="mRNA:HanXRQr2_Chr04g0184591"/>
    <property type="gene ID" value="HanXRQr2_Chr04g0184591"/>
</dbReference>
<gene>
    <name evidence="1" type="ORF">HanXRQr2_Chr04g0184591</name>
</gene>
<reference evidence="1" key="2">
    <citation type="submission" date="2020-06" db="EMBL/GenBank/DDBJ databases">
        <title>Helianthus annuus Genome sequencing and assembly Release 2.</title>
        <authorList>
            <person name="Gouzy J."/>
            <person name="Langlade N."/>
            <person name="Munos S."/>
        </authorList>
    </citation>
    <scope>NUCLEOTIDE SEQUENCE</scope>
    <source>
        <tissue evidence="1">Leaves</tissue>
    </source>
</reference>
<comment type="caution">
    <text evidence="1">The sequence shown here is derived from an EMBL/GenBank/DDBJ whole genome shotgun (WGS) entry which is preliminary data.</text>
</comment>
<name>A0A9K3JAZ0_HELAN</name>
<dbReference type="AlphaFoldDB" id="A0A9K3JAZ0"/>
<keyword evidence="2" id="KW-1185">Reference proteome</keyword>
<sequence>MSYIHLEHLSKASGHPQFTSRTKILSIGLVPELVLRLGWCSFSIEVCIYGIVMWKLYTRFRLTDFSIVRYERYIFALEEASRDVLSTLKDKALKTIYALLKSKSEQERSLLSALMN</sequence>
<proteinExistence type="predicted"/>
<accession>A0A9K3JAZ0</accession>
<dbReference type="PANTHER" id="PTHR12048:SF0">
    <property type="entry name" value="CCAAT_ENHANCER-BINDING PROTEIN ZETA"/>
    <property type="match status" value="1"/>
</dbReference>
<dbReference type="InterPro" id="IPR040155">
    <property type="entry name" value="CEBPZ/Mak21-like"/>
</dbReference>
<reference evidence="1" key="1">
    <citation type="journal article" date="2017" name="Nature">
        <title>The sunflower genome provides insights into oil metabolism, flowering and Asterid evolution.</title>
        <authorList>
            <person name="Badouin H."/>
            <person name="Gouzy J."/>
            <person name="Grassa C.J."/>
            <person name="Murat F."/>
            <person name="Staton S.E."/>
            <person name="Cottret L."/>
            <person name="Lelandais-Briere C."/>
            <person name="Owens G.L."/>
            <person name="Carrere S."/>
            <person name="Mayjonade B."/>
            <person name="Legrand L."/>
            <person name="Gill N."/>
            <person name="Kane N.C."/>
            <person name="Bowers J.E."/>
            <person name="Hubner S."/>
            <person name="Bellec A."/>
            <person name="Berard A."/>
            <person name="Berges H."/>
            <person name="Blanchet N."/>
            <person name="Boniface M.C."/>
            <person name="Brunel D."/>
            <person name="Catrice O."/>
            <person name="Chaidir N."/>
            <person name="Claudel C."/>
            <person name="Donnadieu C."/>
            <person name="Faraut T."/>
            <person name="Fievet G."/>
            <person name="Helmstetter N."/>
            <person name="King M."/>
            <person name="Knapp S.J."/>
            <person name="Lai Z."/>
            <person name="Le Paslier M.C."/>
            <person name="Lippi Y."/>
            <person name="Lorenzon L."/>
            <person name="Mandel J.R."/>
            <person name="Marage G."/>
            <person name="Marchand G."/>
            <person name="Marquand E."/>
            <person name="Bret-Mestries E."/>
            <person name="Morien E."/>
            <person name="Nambeesan S."/>
            <person name="Nguyen T."/>
            <person name="Pegot-Espagnet P."/>
            <person name="Pouilly N."/>
            <person name="Raftis F."/>
            <person name="Sallet E."/>
            <person name="Schiex T."/>
            <person name="Thomas J."/>
            <person name="Vandecasteele C."/>
            <person name="Vares D."/>
            <person name="Vear F."/>
            <person name="Vautrin S."/>
            <person name="Crespi M."/>
            <person name="Mangin B."/>
            <person name="Burke J.M."/>
            <person name="Salse J."/>
            <person name="Munos S."/>
            <person name="Vincourt P."/>
            <person name="Rieseberg L.H."/>
            <person name="Langlade N.B."/>
        </authorList>
    </citation>
    <scope>NUCLEOTIDE SEQUENCE</scope>
    <source>
        <tissue evidence="1">Leaves</tissue>
    </source>
</reference>